<gene>
    <name evidence="3" type="ORF">EUX98_g4223</name>
</gene>
<dbReference type="Proteomes" id="UP000308730">
    <property type="component" value="Unassembled WGS sequence"/>
</dbReference>
<dbReference type="OrthoDB" id="2803129at2759"/>
<protein>
    <recommendedName>
        <fullName evidence="2">Fungal-type protein kinase domain-containing protein</fullName>
    </recommendedName>
</protein>
<dbReference type="SUPFAM" id="SSF56112">
    <property type="entry name" value="Protein kinase-like (PK-like)"/>
    <property type="match status" value="1"/>
</dbReference>
<dbReference type="PANTHER" id="PTHR38248:SF2">
    <property type="entry name" value="FUNK1 11"/>
    <property type="match status" value="1"/>
</dbReference>
<sequence length="644" mass="72585">MVSSFFAYFDASKKSGIRESSIQAYILVNSLRACPIMSTTGLYTSGSDSTCEVRRNSALPEVIPELRHIDFKALVKLQDPVEDDVPRKVVEALTAKGVIVDGRLKYWPKDPRYTTDEEDTIFQDMETYSDAILDAGATIMGRQPTARSYCRPRNVEKSEAQNISFKSDGNSFLLDPLGLGAGKGARYMVDSVTKHEYKKHDVATEVNQNRRQALGNAAQMMFADPSRCFRFAVTIENTTMRLWFLSRAFCAVSEPFNFITEYEHYIHFLLATTFNDLEHLGFDPTVSRRIRDDKTVVYEYMVSDKGVVKLYRTVGDSALFTYLSLRLIGRGTRVWRVREVSPDGELIGKEHALKDYWLPEDHQSEGEIQSAIFKLAAKKFGDTDYKQYFMTILHDTIVSHSSLPQLPDTYNQLGTQPSDDKHPTNAHVKSVNTKPVGGSNISSPTTNLSDYPPGVTLRYDPRKHCRVLFDEVGTPVREIRNHSVVFRCLAEGMQGLQVFHAASFVHRDISIGNLLRCEVDKKFICKISDLEYACPYRKRLPIGARQPEIKTGTPSSMAVEVQNGCYLFTADNNDPRNDGETGRHSGGYNLDVPPDYTSTDIPIDVSRHTGDPGAYTSTSNAPLFIHNYLHDVESIWWIGMLFLS</sequence>
<dbReference type="AlphaFoldDB" id="A0A4V3XIP0"/>
<dbReference type="InterPro" id="IPR011009">
    <property type="entry name" value="Kinase-like_dom_sf"/>
</dbReference>
<evidence type="ECO:0000313" key="3">
    <source>
        <dbReference type="EMBL" id="THH29963.1"/>
    </source>
</evidence>
<feature type="region of interest" description="Disordered" evidence="1">
    <location>
        <begin position="572"/>
        <end position="591"/>
    </location>
</feature>
<keyword evidence="4" id="KW-1185">Reference proteome</keyword>
<name>A0A4V3XIP0_9APHY</name>
<proteinExistence type="predicted"/>
<organism evidence="3 4">
    <name type="scientific">Antrodiella citrinella</name>
    <dbReference type="NCBI Taxonomy" id="2447956"/>
    <lineage>
        <taxon>Eukaryota</taxon>
        <taxon>Fungi</taxon>
        <taxon>Dikarya</taxon>
        <taxon>Basidiomycota</taxon>
        <taxon>Agaricomycotina</taxon>
        <taxon>Agaricomycetes</taxon>
        <taxon>Polyporales</taxon>
        <taxon>Steccherinaceae</taxon>
        <taxon>Antrodiella</taxon>
    </lineage>
</organism>
<accession>A0A4V3XIP0</accession>
<feature type="region of interest" description="Disordered" evidence="1">
    <location>
        <begin position="413"/>
        <end position="453"/>
    </location>
</feature>
<comment type="caution">
    <text evidence="3">The sequence shown here is derived from an EMBL/GenBank/DDBJ whole genome shotgun (WGS) entry which is preliminary data.</text>
</comment>
<evidence type="ECO:0000256" key="1">
    <source>
        <dbReference type="SAM" id="MobiDB-lite"/>
    </source>
</evidence>
<evidence type="ECO:0000259" key="2">
    <source>
        <dbReference type="Pfam" id="PF17667"/>
    </source>
</evidence>
<dbReference type="EMBL" id="SGPM01000099">
    <property type="protein sequence ID" value="THH29963.1"/>
    <property type="molecule type" value="Genomic_DNA"/>
</dbReference>
<reference evidence="3 4" key="1">
    <citation type="submission" date="2019-02" db="EMBL/GenBank/DDBJ databases">
        <title>Genome sequencing of the rare red list fungi Antrodiella citrinella (Flaviporus citrinellus).</title>
        <authorList>
            <person name="Buettner E."/>
            <person name="Kellner H."/>
        </authorList>
    </citation>
    <scope>NUCLEOTIDE SEQUENCE [LARGE SCALE GENOMIC DNA]</scope>
    <source>
        <strain evidence="3 4">DSM 108506</strain>
    </source>
</reference>
<feature type="compositionally biased region" description="Basic and acidic residues" evidence="1">
    <location>
        <begin position="573"/>
        <end position="583"/>
    </location>
</feature>
<dbReference type="Gene3D" id="1.10.510.10">
    <property type="entry name" value="Transferase(Phosphotransferase) domain 1"/>
    <property type="match status" value="1"/>
</dbReference>
<dbReference type="Pfam" id="PF17667">
    <property type="entry name" value="Pkinase_fungal"/>
    <property type="match status" value="1"/>
</dbReference>
<dbReference type="InterPro" id="IPR040976">
    <property type="entry name" value="Pkinase_fungal"/>
</dbReference>
<evidence type="ECO:0000313" key="4">
    <source>
        <dbReference type="Proteomes" id="UP000308730"/>
    </source>
</evidence>
<dbReference type="PANTHER" id="PTHR38248">
    <property type="entry name" value="FUNK1 6"/>
    <property type="match status" value="1"/>
</dbReference>
<feature type="domain" description="Fungal-type protein kinase" evidence="2">
    <location>
        <begin position="195"/>
        <end position="638"/>
    </location>
</feature>
<feature type="compositionally biased region" description="Polar residues" evidence="1">
    <location>
        <begin position="439"/>
        <end position="449"/>
    </location>
</feature>